<name>A0A3N4PHB7_9BACT</name>
<feature type="signal peptide" evidence="1">
    <location>
        <begin position="1"/>
        <end position="24"/>
    </location>
</feature>
<organism evidence="2 3">
    <name type="scientific">Chitinophaga lutea</name>
    <dbReference type="NCBI Taxonomy" id="2488634"/>
    <lineage>
        <taxon>Bacteria</taxon>
        <taxon>Pseudomonadati</taxon>
        <taxon>Bacteroidota</taxon>
        <taxon>Chitinophagia</taxon>
        <taxon>Chitinophagales</taxon>
        <taxon>Chitinophagaceae</taxon>
        <taxon>Chitinophaga</taxon>
    </lineage>
</organism>
<evidence type="ECO:0000313" key="3">
    <source>
        <dbReference type="Proteomes" id="UP000278351"/>
    </source>
</evidence>
<keyword evidence="3" id="KW-1185">Reference proteome</keyword>
<comment type="caution">
    <text evidence="2">The sequence shown here is derived from an EMBL/GenBank/DDBJ whole genome shotgun (WGS) entry which is preliminary data.</text>
</comment>
<feature type="chain" id="PRO_5017989474" evidence="1">
    <location>
        <begin position="25"/>
        <end position="356"/>
    </location>
</feature>
<dbReference type="AlphaFoldDB" id="A0A3N4PHB7"/>
<keyword evidence="1" id="KW-0732">Signal</keyword>
<gene>
    <name evidence="2" type="ORF">EGT74_13565</name>
</gene>
<evidence type="ECO:0000256" key="1">
    <source>
        <dbReference type="SAM" id="SignalP"/>
    </source>
</evidence>
<dbReference type="Proteomes" id="UP000278351">
    <property type="component" value="Unassembled WGS sequence"/>
</dbReference>
<accession>A0A3N4PHB7</accession>
<reference evidence="2 3" key="1">
    <citation type="submission" date="2018-11" db="EMBL/GenBank/DDBJ databases">
        <title>Chitinophaga lutea sp.nov., isolate from arsenic contaminated soil.</title>
        <authorList>
            <person name="Zong Y."/>
        </authorList>
    </citation>
    <scope>NUCLEOTIDE SEQUENCE [LARGE SCALE GENOMIC DNA]</scope>
    <source>
        <strain evidence="2 3">ZY74</strain>
    </source>
</reference>
<evidence type="ECO:0000313" key="2">
    <source>
        <dbReference type="EMBL" id="RPE08093.1"/>
    </source>
</evidence>
<dbReference type="OrthoDB" id="647990at2"/>
<protein>
    <submittedName>
        <fullName evidence="2">Uncharacterized protein</fullName>
    </submittedName>
</protein>
<dbReference type="PROSITE" id="PS51257">
    <property type="entry name" value="PROKAR_LIPOPROTEIN"/>
    <property type="match status" value="1"/>
</dbReference>
<proteinExistence type="predicted"/>
<sequence length="356" mass="38966">MNKPYKIFNKQATVWMLAAVLAFAAVSCQKDLDYSRPPGANTFEGDKTNTFRILTSSEDSLWAWNMPLSLFGTEFPSMLLQFFTDSTANVYAVARRGIVPDLQWLRSSGTLTAGQSSQVLQLINAFSGINDYTLRDLLEDPQNINFKNALLVYLPNYEYFNSLLLGLQEQGAAFDMNGPVQLSLTFHNAQFLSELKALGGLDFDFRVMGVTPDSVALDGYYGNDVNKLSSLHKVIDMNPINFINSSRVTIAVNPLKAKVAMRTGGTLVPTPAGYTSGIDFFYRTFNQAFDSKAGYGYKPNGKGAAVMPDVLKTAKILTVKSVIATSPVTAPVGTVIMTMTVVNVDGSVKEVEFVKN</sequence>
<dbReference type="EMBL" id="RPDH01000002">
    <property type="protein sequence ID" value="RPE08093.1"/>
    <property type="molecule type" value="Genomic_DNA"/>
</dbReference>
<dbReference type="RefSeq" id="WP_123847094.1">
    <property type="nucleotide sequence ID" value="NZ_RPDH01000002.1"/>
</dbReference>